<organism evidence="11 12">
    <name type="scientific">Desulfocapsa sulfexigens (strain DSM 10523 / SB164P1)</name>
    <dbReference type="NCBI Taxonomy" id="1167006"/>
    <lineage>
        <taxon>Bacteria</taxon>
        <taxon>Pseudomonadati</taxon>
        <taxon>Thermodesulfobacteriota</taxon>
        <taxon>Desulfobulbia</taxon>
        <taxon>Desulfobulbales</taxon>
        <taxon>Desulfocapsaceae</taxon>
        <taxon>Desulfocapsa</taxon>
    </lineage>
</organism>
<evidence type="ECO:0000256" key="5">
    <source>
        <dbReference type="ARBA" id="ARBA00022692"/>
    </source>
</evidence>
<dbReference type="PANTHER" id="PTHR38686:SF1">
    <property type="entry name" value="APOLIPOPROTEIN N-ACYLTRANSFERASE"/>
    <property type="match status" value="1"/>
</dbReference>
<sequence length="524" mass="58471">MKGSSTGATLLVSGATVLLLWLALGLGAWPLLAVSCVPFFVYVFRASRKQALFCALLTGIGHFLILLYWIVFVLGQYGGLPLFFSVPALLLLCLYMTAYLVAFVLLTRLFVHRFPAAVSIWLLPVAWVALDFLRSFFFSGFPWMDLGYGVAGLPILFQSADLWGHYGLTFLIVQLNGLFALALLNRTDMRMAVRLAAPVCVLCVATLLYSGWRWQQVKKNLIQAETLNVAVIQGNVAQGQKWDPAVKVRTVQGYIGQSLQLMRGTRSDFLRPDLIVWPETALPFFPRNHPLLTPIRRFIIDEQVMLLAGSPWYEEVEGEEEKYQLFNSSLLFDISGEIIARTSKSHLVPFGEYVPFKRFLPFIAPLVEAVGDFTPGEIRNPPACKTTRIGVLICFESIFGDISRKWVDAGASLLVNMTNDAWYGNSSAPYQTLAMTRLRAVETRRSIVRSANTGFSGFIDPMGRVQQVSPLFVPWQATEKVAVMDERTFFVRGGYLFAPACLVLACMGGLIALGRKIKNYNLLE</sequence>
<name>M1PJT3_DESSD</name>
<evidence type="ECO:0000256" key="1">
    <source>
        <dbReference type="ARBA" id="ARBA00004651"/>
    </source>
</evidence>
<evidence type="ECO:0000256" key="4">
    <source>
        <dbReference type="ARBA" id="ARBA00022679"/>
    </source>
</evidence>
<keyword evidence="9" id="KW-0997">Cell inner membrane</keyword>
<dbReference type="GO" id="GO:0016410">
    <property type="term" value="F:N-acyltransferase activity"/>
    <property type="evidence" value="ECO:0007669"/>
    <property type="project" value="UniProtKB-UniRule"/>
</dbReference>
<dbReference type="eggNOG" id="COG0815">
    <property type="taxonomic scope" value="Bacteria"/>
</dbReference>
<dbReference type="InterPro" id="IPR045378">
    <property type="entry name" value="LNT_N"/>
</dbReference>
<dbReference type="HOGENOM" id="CLU_019563_1_2_7"/>
<comment type="function">
    <text evidence="9">Catalyzes the phospholipid dependent N-acylation of the N-terminal cysteine of apolipoprotein, the last step in lipoprotein maturation.</text>
</comment>
<comment type="catalytic activity">
    <reaction evidence="9">
        <text>N-terminal S-1,2-diacyl-sn-glyceryl-L-cysteinyl-[lipoprotein] + a glycerophospholipid = N-acyl-S-1,2-diacyl-sn-glyceryl-L-cysteinyl-[lipoprotein] + a 2-acyl-sn-glycero-3-phospholipid + H(+)</text>
        <dbReference type="Rhea" id="RHEA:48228"/>
        <dbReference type="Rhea" id="RHEA-COMP:14681"/>
        <dbReference type="Rhea" id="RHEA-COMP:14684"/>
        <dbReference type="ChEBI" id="CHEBI:15378"/>
        <dbReference type="ChEBI" id="CHEBI:136912"/>
        <dbReference type="ChEBI" id="CHEBI:140656"/>
        <dbReference type="ChEBI" id="CHEBI:140657"/>
        <dbReference type="ChEBI" id="CHEBI:140660"/>
        <dbReference type="EC" id="2.3.1.269"/>
    </reaction>
</comment>
<keyword evidence="3 9" id="KW-1003">Cell membrane</keyword>
<dbReference type="InterPro" id="IPR004563">
    <property type="entry name" value="Apolipo_AcylTrfase"/>
</dbReference>
<feature type="domain" description="CN hydrolase" evidence="10">
    <location>
        <begin position="232"/>
        <end position="489"/>
    </location>
</feature>
<evidence type="ECO:0000256" key="9">
    <source>
        <dbReference type="HAMAP-Rule" id="MF_01148"/>
    </source>
</evidence>
<keyword evidence="5 9" id="KW-0812">Transmembrane</keyword>
<protein>
    <recommendedName>
        <fullName evidence="9">Apolipoprotein N-acyltransferase</fullName>
        <shortName evidence="9">ALP N-acyltransferase</shortName>
        <ecNumber evidence="9">2.3.1.269</ecNumber>
    </recommendedName>
</protein>
<dbReference type="GO" id="GO:0005886">
    <property type="term" value="C:plasma membrane"/>
    <property type="evidence" value="ECO:0007669"/>
    <property type="project" value="UniProtKB-SubCell"/>
</dbReference>
<dbReference type="AlphaFoldDB" id="M1PJT3"/>
<dbReference type="InterPro" id="IPR003010">
    <property type="entry name" value="C-N_Hydrolase"/>
</dbReference>
<dbReference type="PROSITE" id="PS50263">
    <property type="entry name" value="CN_HYDROLASE"/>
    <property type="match status" value="1"/>
</dbReference>
<comment type="pathway">
    <text evidence="9">Protein modification; lipoprotein biosynthesis (N-acyl transfer).</text>
</comment>
<evidence type="ECO:0000313" key="12">
    <source>
        <dbReference type="Proteomes" id="UP000011721"/>
    </source>
</evidence>
<evidence type="ECO:0000256" key="7">
    <source>
        <dbReference type="ARBA" id="ARBA00023136"/>
    </source>
</evidence>
<dbReference type="NCBIfam" id="TIGR00546">
    <property type="entry name" value="lnt"/>
    <property type="match status" value="1"/>
</dbReference>
<feature type="transmembrane region" description="Helical" evidence="9">
    <location>
        <begin position="191"/>
        <end position="212"/>
    </location>
</feature>
<dbReference type="RefSeq" id="WP_015402470.1">
    <property type="nucleotide sequence ID" value="NC_020304.1"/>
</dbReference>
<dbReference type="GO" id="GO:0042158">
    <property type="term" value="P:lipoprotein biosynthetic process"/>
    <property type="evidence" value="ECO:0007669"/>
    <property type="project" value="UniProtKB-UniRule"/>
</dbReference>
<dbReference type="InterPro" id="IPR036526">
    <property type="entry name" value="C-N_Hydrolase_sf"/>
</dbReference>
<evidence type="ECO:0000259" key="10">
    <source>
        <dbReference type="PROSITE" id="PS50263"/>
    </source>
</evidence>
<dbReference type="CDD" id="cd07571">
    <property type="entry name" value="ALP_N-acyl_transferase"/>
    <property type="match status" value="1"/>
</dbReference>
<feature type="transmembrane region" description="Helical" evidence="9">
    <location>
        <begin position="83"/>
        <end position="106"/>
    </location>
</feature>
<feature type="transmembrane region" description="Helical" evidence="9">
    <location>
        <begin position="51"/>
        <end position="71"/>
    </location>
</feature>
<accession>M1PJT3</accession>
<keyword evidence="7 9" id="KW-0472">Membrane</keyword>
<dbReference type="SUPFAM" id="SSF56317">
    <property type="entry name" value="Carbon-nitrogen hydrolase"/>
    <property type="match status" value="1"/>
</dbReference>
<evidence type="ECO:0000256" key="2">
    <source>
        <dbReference type="ARBA" id="ARBA00010065"/>
    </source>
</evidence>
<keyword evidence="8 9" id="KW-0012">Acyltransferase</keyword>
<dbReference type="Proteomes" id="UP000011721">
    <property type="component" value="Chromosome"/>
</dbReference>
<dbReference type="Pfam" id="PF00795">
    <property type="entry name" value="CN_hydrolase"/>
    <property type="match status" value="1"/>
</dbReference>
<comment type="subcellular location">
    <subcellularLocation>
        <location evidence="9">Cell inner membrane</location>
        <topology evidence="9">Multi-pass membrane protein</topology>
    </subcellularLocation>
    <subcellularLocation>
        <location evidence="1">Cell membrane</location>
        <topology evidence="1">Multi-pass membrane protein</topology>
    </subcellularLocation>
</comment>
<feature type="transmembrane region" description="Helical" evidence="9">
    <location>
        <begin position="494"/>
        <end position="513"/>
    </location>
</feature>
<evidence type="ECO:0000256" key="6">
    <source>
        <dbReference type="ARBA" id="ARBA00022989"/>
    </source>
</evidence>
<feature type="transmembrane region" description="Helical" evidence="9">
    <location>
        <begin position="163"/>
        <end position="184"/>
    </location>
</feature>
<evidence type="ECO:0000256" key="8">
    <source>
        <dbReference type="ARBA" id="ARBA00023315"/>
    </source>
</evidence>
<dbReference type="OrthoDB" id="9804277at2"/>
<keyword evidence="12" id="KW-1185">Reference proteome</keyword>
<dbReference type="PATRIC" id="fig|1167006.5.peg.208"/>
<reference evidence="12" key="1">
    <citation type="journal article" date="2013" name="Stand. Genomic Sci.">
        <title>Complete genome sequence of Desulfocapsa sulfexigens, a marine deltaproteobacterium specialized in disproportionating inorganic sulfur compounds.</title>
        <authorList>
            <person name="Finster K.W."/>
            <person name="Kjeldsen K.U."/>
            <person name="Kube M."/>
            <person name="Reinhardt R."/>
            <person name="Mussmann M."/>
            <person name="Amann R."/>
            <person name="Schreiber L."/>
        </authorList>
    </citation>
    <scope>NUCLEOTIDE SEQUENCE [LARGE SCALE GENOMIC DNA]</scope>
    <source>
        <strain evidence="12">DSM 10523 / SB164P1</strain>
    </source>
</reference>
<dbReference type="PANTHER" id="PTHR38686">
    <property type="entry name" value="APOLIPOPROTEIN N-ACYLTRANSFERASE"/>
    <property type="match status" value="1"/>
</dbReference>
<feature type="transmembrane region" description="Helical" evidence="9">
    <location>
        <begin position="118"/>
        <end position="143"/>
    </location>
</feature>
<dbReference type="UniPathway" id="UPA00666"/>
<dbReference type="EC" id="2.3.1.269" evidence="9"/>
<evidence type="ECO:0000256" key="3">
    <source>
        <dbReference type="ARBA" id="ARBA00022475"/>
    </source>
</evidence>
<dbReference type="STRING" id="1167006.UWK_00185"/>
<dbReference type="HAMAP" id="MF_01148">
    <property type="entry name" value="Lnt"/>
    <property type="match status" value="1"/>
</dbReference>
<comment type="similarity">
    <text evidence="2 9">Belongs to the CN hydrolase family. Apolipoprotein N-acyltransferase subfamily.</text>
</comment>
<keyword evidence="11" id="KW-0449">Lipoprotein</keyword>
<keyword evidence="6 9" id="KW-1133">Transmembrane helix</keyword>
<keyword evidence="4 9" id="KW-0808">Transferase</keyword>
<proteinExistence type="inferred from homology"/>
<dbReference type="Pfam" id="PF20154">
    <property type="entry name" value="LNT_N"/>
    <property type="match status" value="1"/>
</dbReference>
<dbReference type="KEGG" id="dsf:UWK_00185"/>
<gene>
    <name evidence="9" type="primary">lnt</name>
    <name evidence="11" type="ordered locus">UWK_00185</name>
</gene>
<evidence type="ECO:0000313" key="11">
    <source>
        <dbReference type="EMBL" id="AGF76771.1"/>
    </source>
</evidence>
<feature type="transmembrane region" description="Helical" evidence="9">
    <location>
        <begin position="20"/>
        <end position="44"/>
    </location>
</feature>
<dbReference type="Gene3D" id="3.60.110.10">
    <property type="entry name" value="Carbon-nitrogen hydrolase"/>
    <property type="match status" value="1"/>
</dbReference>
<dbReference type="EMBL" id="CP003985">
    <property type="protein sequence ID" value="AGF76771.1"/>
    <property type="molecule type" value="Genomic_DNA"/>
</dbReference>